<keyword evidence="3" id="KW-0520">NAD</keyword>
<evidence type="ECO:0000256" key="4">
    <source>
        <dbReference type="RuleBase" id="RU003719"/>
    </source>
</evidence>
<dbReference type="KEGG" id="taa:NMY3_01108"/>
<proteinExistence type="inferred from homology"/>
<dbReference type="SUPFAM" id="SSF52283">
    <property type="entry name" value="Formate/glycerate dehydrogenase catalytic domain-like"/>
    <property type="match status" value="1"/>
</dbReference>
<gene>
    <name evidence="7" type="primary">hprA</name>
    <name evidence="7" type="ORF">NMY3_01108</name>
</gene>
<dbReference type="PANTHER" id="PTHR43761">
    <property type="entry name" value="D-ISOMER SPECIFIC 2-HYDROXYACID DEHYDROGENASE FAMILY PROTEIN (AFU_ORTHOLOGUE AFUA_1G13630)"/>
    <property type="match status" value="1"/>
</dbReference>
<dbReference type="InterPro" id="IPR006140">
    <property type="entry name" value="D-isomer_DH_NAD-bd"/>
</dbReference>
<evidence type="ECO:0000259" key="6">
    <source>
        <dbReference type="Pfam" id="PF02826"/>
    </source>
</evidence>
<comment type="similarity">
    <text evidence="1 4">Belongs to the D-isomer specific 2-hydroxyacid dehydrogenase family.</text>
</comment>
<dbReference type="Pfam" id="PF02826">
    <property type="entry name" value="2-Hacid_dh_C"/>
    <property type="match status" value="2"/>
</dbReference>
<feature type="domain" description="D-isomer specific 2-hydroxyacid dehydrogenase NAD-binding" evidence="6">
    <location>
        <begin position="102"/>
        <end position="171"/>
    </location>
</feature>
<keyword evidence="8" id="KW-1185">Reference proteome</keyword>
<feature type="domain" description="D-isomer specific 2-hydroxyacid dehydrogenase NAD-binding" evidence="6">
    <location>
        <begin position="201"/>
        <end position="297"/>
    </location>
</feature>
<accession>A0A654LYB3</accession>
<dbReference type="GO" id="GO:0008465">
    <property type="term" value="F:hydroxypyruvate reductase (NADH) activity"/>
    <property type="evidence" value="ECO:0007669"/>
    <property type="project" value="UniProtKB-EC"/>
</dbReference>
<keyword evidence="2 4" id="KW-0560">Oxidoreductase</keyword>
<dbReference type="PANTHER" id="PTHR43761:SF1">
    <property type="entry name" value="D-ISOMER SPECIFIC 2-HYDROXYACID DEHYDROGENASE CATALYTIC DOMAIN-CONTAINING PROTEIN-RELATED"/>
    <property type="match status" value="1"/>
</dbReference>
<protein>
    <submittedName>
        <fullName evidence="7">Glycerate dehydrogenase</fullName>
        <ecNumber evidence="7">1.1.1.29</ecNumber>
    </submittedName>
</protein>
<dbReference type="Pfam" id="PF00389">
    <property type="entry name" value="2-Hacid_dh"/>
    <property type="match status" value="1"/>
</dbReference>
<name>A0A654LYB3_9ARCH</name>
<evidence type="ECO:0000256" key="1">
    <source>
        <dbReference type="ARBA" id="ARBA00005854"/>
    </source>
</evidence>
<reference evidence="8" key="1">
    <citation type="submission" date="2015-10" db="EMBL/GenBank/DDBJ databases">
        <title>Niche specialization of a soil ammonia-oxidizing archaeon, Candidatus Nitrosocosmicus oleophilus.</title>
        <authorList>
            <person name="Jung M.-Y."/>
            <person name="Rhee S.-K."/>
        </authorList>
    </citation>
    <scope>NUCLEOTIDE SEQUENCE [LARGE SCALE GENOMIC DNA]</scope>
    <source>
        <strain evidence="8">MY3</strain>
    </source>
</reference>
<dbReference type="Gene3D" id="3.40.50.720">
    <property type="entry name" value="NAD(P)-binding Rossmann-like Domain"/>
    <property type="match status" value="2"/>
</dbReference>
<evidence type="ECO:0000256" key="2">
    <source>
        <dbReference type="ARBA" id="ARBA00023002"/>
    </source>
</evidence>
<dbReference type="GO" id="GO:0051287">
    <property type="term" value="F:NAD binding"/>
    <property type="evidence" value="ECO:0007669"/>
    <property type="project" value="InterPro"/>
</dbReference>
<evidence type="ECO:0000313" key="8">
    <source>
        <dbReference type="Proteomes" id="UP000058925"/>
    </source>
</evidence>
<dbReference type="EMBL" id="CP012850">
    <property type="protein sequence ID" value="ALI35313.1"/>
    <property type="molecule type" value="Genomic_DNA"/>
</dbReference>
<dbReference type="Proteomes" id="UP000058925">
    <property type="component" value="Chromosome"/>
</dbReference>
<dbReference type="EC" id="1.1.1.29" evidence="7"/>
<dbReference type="InterPro" id="IPR036291">
    <property type="entry name" value="NAD(P)-bd_dom_sf"/>
</dbReference>
<dbReference type="InterPro" id="IPR050418">
    <property type="entry name" value="D-iso_2-hydroxyacid_DH_PdxB"/>
</dbReference>
<dbReference type="AlphaFoldDB" id="A0A654LYB3"/>
<sequence>MLTYAAGLEAELCSKLKPLGLTAYRVDYNKPIRNQISNSDILINGLGQLDRQIIDFCPKLRLVQQIGTGVDNVDVSYCASKSIYVANVPHVNNISVAEHTIFLMIYLAKNIKGAEKGIKERRVVNVLGTELYNKTMVIIGLGAIGIEVAKRAKAFGMNVISVTKRPELRNKVTMNYNTSKDISTLQYCVSECLLVDEIKGITDLKNTLGKADVVSIHTPLTLETKNMIGRTEFARMKRSSFLINVSRASIVNKDALYNALTSRTIAGAGFDVFYEEPANPIDKLLNLDNFVYTPHIAGWTLEATNTTTDIILNNINLLLHGRKPLTVIN</sequence>
<organism evidence="7 8">
    <name type="scientific">Candidatus Nitrosocosmicus oleophilus</name>
    <dbReference type="NCBI Taxonomy" id="1353260"/>
    <lineage>
        <taxon>Archaea</taxon>
        <taxon>Nitrososphaerota</taxon>
        <taxon>Nitrososphaeria</taxon>
        <taxon>Nitrososphaerales</taxon>
        <taxon>Nitrososphaeraceae</taxon>
        <taxon>Candidatus Nitrosocosmicus</taxon>
    </lineage>
</organism>
<evidence type="ECO:0000256" key="3">
    <source>
        <dbReference type="ARBA" id="ARBA00023027"/>
    </source>
</evidence>
<evidence type="ECO:0000313" key="7">
    <source>
        <dbReference type="EMBL" id="ALI35313.1"/>
    </source>
</evidence>
<feature type="domain" description="D-isomer specific 2-hydroxyacid dehydrogenase catalytic" evidence="5">
    <location>
        <begin position="36"/>
        <end position="329"/>
    </location>
</feature>
<dbReference type="InterPro" id="IPR006139">
    <property type="entry name" value="D-isomer_2_OHA_DH_cat_dom"/>
</dbReference>
<dbReference type="SUPFAM" id="SSF51735">
    <property type="entry name" value="NAD(P)-binding Rossmann-fold domains"/>
    <property type="match status" value="1"/>
</dbReference>
<evidence type="ECO:0000259" key="5">
    <source>
        <dbReference type="Pfam" id="PF00389"/>
    </source>
</evidence>